<reference evidence="1 2" key="1">
    <citation type="submission" date="2018-09" db="EMBL/GenBank/DDBJ databases">
        <title>Characterization of the phylogenetic diversity of five novel species belonging to the genus Bifidobacterium.</title>
        <authorList>
            <person name="Lugli G.A."/>
            <person name="Duranti S."/>
            <person name="Milani C."/>
        </authorList>
    </citation>
    <scope>NUCLEOTIDE SEQUENCE [LARGE SCALE GENOMIC DNA]</scope>
    <source>
        <strain evidence="1 2">2028B</strain>
    </source>
</reference>
<proteinExistence type="predicted"/>
<dbReference type="OrthoDB" id="5124141at2"/>
<name>A0A430FGV4_9BIFI</name>
<dbReference type="AlphaFoldDB" id="A0A430FGV4"/>
<accession>A0A430FGV4</accession>
<sequence length="238" mass="26650">MTDMQATGATDARPLVLIDFDGVINQFPDGKVRRRQNSTGWMRPGDPRVGLYSPGNWFVPDHREDIDTRYHGRLRLLWSGELVERLKALDAQVVWLSTWQPYVDALDLRLGVDWPTEHWYDPVTREHRYTGKRRTVLDHLADGRPIVWIDDEETTYDAGLALVGTGPQAPVLAVGPDTHVGISRPQMALIERFVASPPADPVVRFEISRDGRDGSWGFGGDALPLPWNLSGPVGHTGL</sequence>
<dbReference type="EMBL" id="QXGJ01000002">
    <property type="protein sequence ID" value="RSX52021.1"/>
    <property type="molecule type" value="Genomic_DNA"/>
</dbReference>
<organism evidence="1 2">
    <name type="scientific">Bifidobacterium callimiconis</name>
    <dbReference type="NCBI Taxonomy" id="2306973"/>
    <lineage>
        <taxon>Bacteria</taxon>
        <taxon>Bacillati</taxon>
        <taxon>Actinomycetota</taxon>
        <taxon>Actinomycetes</taxon>
        <taxon>Bifidobacteriales</taxon>
        <taxon>Bifidobacteriaceae</taxon>
        <taxon>Bifidobacterium</taxon>
    </lineage>
</organism>
<gene>
    <name evidence="1" type="ORF">D2E23_0628</name>
</gene>
<dbReference type="Proteomes" id="UP000288607">
    <property type="component" value="Unassembled WGS sequence"/>
</dbReference>
<dbReference type="RefSeq" id="WP_126029547.1">
    <property type="nucleotide sequence ID" value="NZ_QXGJ01000002.1"/>
</dbReference>
<comment type="caution">
    <text evidence="1">The sequence shown here is derived from an EMBL/GenBank/DDBJ whole genome shotgun (WGS) entry which is preliminary data.</text>
</comment>
<keyword evidence="2" id="KW-1185">Reference proteome</keyword>
<protein>
    <submittedName>
        <fullName evidence="1">Uncharacterized protein</fullName>
    </submittedName>
</protein>
<evidence type="ECO:0000313" key="2">
    <source>
        <dbReference type="Proteomes" id="UP000288607"/>
    </source>
</evidence>
<evidence type="ECO:0000313" key="1">
    <source>
        <dbReference type="EMBL" id="RSX52021.1"/>
    </source>
</evidence>